<dbReference type="InterPro" id="IPR003593">
    <property type="entry name" value="AAA+_ATPase"/>
</dbReference>
<keyword evidence="2" id="KW-1185">Reference proteome</keyword>
<dbReference type="CDD" id="cd00267">
    <property type="entry name" value="ABC_ATPase"/>
    <property type="match status" value="1"/>
</dbReference>
<dbReference type="RefSeq" id="WP_070513710.1">
    <property type="nucleotide sequence ID" value="NZ_CP136962.1"/>
</dbReference>
<dbReference type="Proteomes" id="UP000234781">
    <property type="component" value="Chromosome"/>
</dbReference>
<evidence type="ECO:0000313" key="1">
    <source>
        <dbReference type="EMBL" id="WOS97220.1"/>
    </source>
</evidence>
<reference evidence="2" key="1">
    <citation type="submission" date="2017-12" db="EMBL/GenBank/DDBJ databases">
        <title>Phylogenetic diversity of female urinary microbiome.</title>
        <authorList>
            <person name="Thomas-White K."/>
            <person name="Wolfe A.J."/>
        </authorList>
    </citation>
    <scope>NUCLEOTIDE SEQUENCE [LARGE SCALE GENOMIC DNA]</scope>
    <source>
        <strain evidence="2">UMB0023</strain>
    </source>
</reference>
<dbReference type="Pfam" id="PF13175">
    <property type="entry name" value="AAA_15"/>
    <property type="match status" value="2"/>
</dbReference>
<sequence>MKLKSINIKRFRSINDLKLEIDTSNNFISICGPNNVGKTNVLRALNLFFNPSSYVFENDTPYLKQNTRGGSIATEINLQFEDKGVIYEITKKIQMKKGKLDITDVGLLYKEGTKKKEDKKILDSSKISELIKGFVFFYIPAINVSFPELINLIINDVYEIEFINSRFSGLKGELKTSFEKYNKGLVDVLNRLAEEINPLFQKFNENWSVEFKSNIEVKKFQDLISKDISFHIDDKAGFNNEGKGSGLQKLGFILLHQKIIEKLSRSKKKNIIFCIDEPDAFLHRGLQLRLKEILYDISNEYQVIVTTHSPEFIDSSTLKNVILLDQDIGGGKVYARTKSYMNPINTISIDLSKEDGARKIREYLGLEEDKTDLLDNYNLFVEGDCDKKYISELCEFFKIETKRIFSINGVNKYDKTLDFYDDWYSDSTKKPKITLLFDNDDEGRKCYKLIKGKKFKNIQVDCKFIPTRTGDLPDLSNLQNVRSNLEIEDFIYPELIFYLSSLLLSRKNITKFSFNELDRKLKNKGFADGGILASMDLLLKDKNPNGIGALNFRTSNMKGGLASHFNLSGNKKMTSLLIDADKKYPEVKKFLIDIMHKN</sequence>
<dbReference type="SUPFAM" id="SSF52540">
    <property type="entry name" value="P-loop containing nucleoside triphosphate hydrolases"/>
    <property type="match status" value="1"/>
</dbReference>
<dbReference type="EMBL" id="CP136962">
    <property type="protein sequence ID" value="WOS97220.1"/>
    <property type="molecule type" value="Genomic_DNA"/>
</dbReference>
<accession>A0A9X7I4M6</accession>
<dbReference type="Gene3D" id="3.40.50.300">
    <property type="entry name" value="P-loop containing nucleotide triphosphate hydrolases"/>
    <property type="match status" value="1"/>
</dbReference>
<dbReference type="InterPro" id="IPR051396">
    <property type="entry name" value="Bact_Antivir_Def_Nuclease"/>
</dbReference>
<gene>
    <name evidence="1" type="ORF">CYJ98_006445</name>
</gene>
<dbReference type="PANTHER" id="PTHR43581">
    <property type="entry name" value="ATP/GTP PHOSPHATASE"/>
    <property type="match status" value="1"/>
</dbReference>
<organism evidence="1 2">
    <name type="scientific">Neisseria perflava</name>
    <dbReference type="NCBI Taxonomy" id="33053"/>
    <lineage>
        <taxon>Bacteria</taxon>
        <taxon>Pseudomonadati</taxon>
        <taxon>Pseudomonadota</taxon>
        <taxon>Betaproteobacteria</taxon>
        <taxon>Neisseriales</taxon>
        <taxon>Neisseriaceae</taxon>
        <taxon>Neisseria</taxon>
    </lineage>
</organism>
<dbReference type="AlphaFoldDB" id="A0A9X7I4M6"/>
<name>A0A9X7I4M6_NEIPE</name>
<evidence type="ECO:0000313" key="2">
    <source>
        <dbReference type="Proteomes" id="UP000234781"/>
    </source>
</evidence>
<proteinExistence type="predicted"/>
<dbReference type="InterPro" id="IPR041685">
    <property type="entry name" value="AAA_GajA/Old/RecF-like"/>
</dbReference>
<protein>
    <submittedName>
        <fullName evidence="1">AAA family ATPase</fullName>
    </submittedName>
</protein>
<dbReference type="PANTHER" id="PTHR43581:SF4">
    <property type="entry name" value="ATP_GTP PHOSPHATASE"/>
    <property type="match status" value="1"/>
</dbReference>
<dbReference type="InterPro" id="IPR027417">
    <property type="entry name" value="P-loop_NTPase"/>
</dbReference>
<dbReference type="SMART" id="SM00382">
    <property type="entry name" value="AAA"/>
    <property type="match status" value="1"/>
</dbReference>